<keyword evidence="6" id="KW-0539">Nucleus</keyword>
<feature type="compositionally biased region" description="Basic and acidic residues" evidence="7">
    <location>
        <begin position="612"/>
        <end position="628"/>
    </location>
</feature>
<dbReference type="EMBL" id="QBIY01011869">
    <property type="protein sequence ID" value="RXN28399.1"/>
    <property type="molecule type" value="Genomic_DNA"/>
</dbReference>
<feature type="region of interest" description="Disordered" evidence="7">
    <location>
        <begin position="682"/>
        <end position="707"/>
    </location>
</feature>
<dbReference type="InterPro" id="IPR045261">
    <property type="entry name" value="MORC_ATPase"/>
</dbReference>
<proteinExistence type="predicted"/>
<evidence type="ECO:0000256" key="1">
    <source>
        <dbReference type="ARBA" id="ARBA00004123"/>
    </source>
</evidence>
<sequence>MSPSYLESNSTSHTWPFSAVAELIDNASDPGVTAKNIWIDVVTVRDQLCLSFMDNGSGMTPNKLHKMLSFGFTEKGSSKSSHQPIGVYGNGFKSGSMRLGRDALIFTKNGGCQSVGMLSQSFLQAIKAQAVITLVVTEDSEASLRAILKYSLFQSVSELQEQLDTIQGKKGTKIIIWNIRRNKDGKPEFDFDTDAEDIRLPEIQSEETQGKWRRDYYKHRRDSNSVPEMEFSLRAYLSILYLKPRIQIILRQKKVQTKLIAKSLSMIENDVYKPQFISSGQRSGVGVIGVIECNFLKPAHNKQDFEYTKEYRDVTWIQCEDCLKWRGISTLLFAGNIPDPFKCCMHPIPRLREHASIKRRGRSLEMSKSPVRPLCRGLSEPASESKQDEVTVTMMTDTQDTDEDEVSATVIEEEESSPSPRKKRKETCSDTEKDSNSPNHSEAPDVPSEGETETTDKTHEESETNTNTSPTADMVAQEDSIQPETTVLESPVEPQVPQGPQMPKDQPRIPPHPLSPHSSTTMTQTVVVTPLSRPGFQPVSPLPTDSSDRAALNQRLAQLEREAKRLKRILGIREPEVAMVTEAEGGGPSDVTLGDSVSCDQNAERLNPMSNESRREELSICQKSEEQANRPPSSSSPIQQEAETSPRDELYWSKTLAKLQSENQTLLTDLNELRTERDQLLNRVRQTERDTQDRRDQSTNTPNHTYNSSVTLERLRSVRRNVVALLSSILPNLDMQGISYDTNDVDSILQQIIQANNL</sequence>
<evidence type="ECO:0000256" key="4">
    <source>
        <dbReference type="ARBA" id="ARBA00022833"/>
    </source>
</evidence>
<feature type="domain" description="CW-type" evidence="8">
    <location>
        <begin position="310"/>
        <end position="383"/>
    </location>
</feature>
<dbReference type="InterPro" id="IPR011124">
    <property type="entry name" value="Znf_CW"/>
</dbReference>
<feature type="compositionally biased region" description="Acidic residues" evidence="7">
    <location>
        <begin position="399"/>
        <end position="416"/>
    </location>
</feature>
<dbReference type="Pfam" id="PF17942">
    <property type="entry name" value="Morc6_S5"/>
    <property type="match status" value="2"/>
</dbReference>
<feature type="region of interest" description="Disordered" evidence="7">
    <location>
        <begin position="601"/>
        <end position="647"/>
    </location>
</feature>
<evidence type="ECO:0000256" key="5">
    <source>
        <dbReference type="ARBA" id="ARBA00023054"/>
    </source>
</evidence>
<comment type="subcellular location">
    <subcellularLocation>
        <location evidence="1">Nucleus</location>
    </subcellularLocation>
</comment>
<dbReference type="PANTHER" id="PTHR23336:SF22">
    <property type="entry name" value="MORC FAMILY CW-TYPE ZINC FINGER PROTEIN 4"/>
    <property type="match status" value="1"/>
</dbReference>
<keyword evidence="10" id="KW-1185">Reference proteome</keyword>
<name>A0A498N248_LABRO</name>
<feature type="compositionally biased region" description="Polar residues" evidence="7">
    <location>
        <begin position="479"/>
        <end position="488"/>
    </location>
</feature>
<dbReference type="InterPro" id="IPR041006">
    <property type="entry name" value="Morc_S5"/>
</dbReference>
<dbReference type="InterPro" id="IPR036890">
    <property type="entry name" value="HATPase_C_sf"/>
</dbReference>
<protein>
    <submittedName>
        <fullName evidence="9">MORC family CW-type zinc finger 4-like protein</fullName>
    </submittedName>
</protein>
<comment type="caution">
    <text evidence="9">The sequence shown here is derived from an EMBL/GenBank/DDBJ whole genome shotgun (WGS) entry which is preliminary data.</text>
</comment>
<dbReference type="Gene3D" id="3.30.40.100">
    <property type="match status" value="1"/>
</dbReference>
<keyword evidence="5" id="KW-0175">Coiled coil</keyword>
<evidence type="ECO:0000256" key="6">
    <source>
        <dbReference type="ARBA" id="ARBA00023242"/>
    </source>
</evidence>
<gene>
    <name evidence="9" type="ORF">ROHU_036347</name>
</gene>
<dbReference type="Pfam" id="PF13589">
    <property type="entry name" value="HATPase_c_3"/>
    <property type="match status" value="1"/>
</dbReference>
<dbReference type="Pfam" id="PF07496">
    <property type="entry name" value="zf-CW"/>
    <property type="match status" value="1"/>
</dbReference>
<dbReference type="GO" id="GO:0016887">
    <property type="term" value="F:ATP hydrolysis activity"/>
    <property type="evidence" value="ECO:0007669"/>
    <property type="project" value="InterPro"/>
</dbReference>
<dbReference type="AlphaFoldDB" id="A0A498N248"/>
<feature type="compositionally biased region" description="Basic and acidic residues" evidence="7">
    <location>
        <begin position="682"/>
        <end position="697"/>
    </location>
</feature>
<feature type="compositionally biased region" description="Polar residues" evidence="7">
    <location>
        <begin position="630"/>
        <end position="643"/>
    </location>
</feature>
<dbReference type="GO" id="GO:0008270">
    <property type="term" value="F:zinc ion binding"/>
    <property type="evidence" value="ECO:0007669"/>
    <property type="project" value="UniProtKB-KW"/>
</dbReference>
<dbReference type="PROSITE" id="PS51050">
    <property type="entry name" value="ZF_CW"/>
    <property type="match status" value="1"/>
</dbReference>
<feature type="region of interest" description="Disordered" evidence="7">
    <location>
        <begin position="359"/>
        <end position="522"/>
    </location>
</feature>
<evidence type="ECO:0000313" key="10">
    <source>
        <dbReference type="Proteomes" id="UP000290572"/>
    </source>
</evidence>
<evidence type="ECO:0000259" key="8">
    <source>
        <dbReference type="PROSITE" id="PS51050"/>
    </source>
</evidence>
<dbReference type="Proteomes" id="UP000290572">
    <property type="component" value="Unassembled WGS sequence"/>
</dbReference>
<dbReference type="Gene3D" id="3.30.565.10">
    <property type="entry name" value="Histidine kinase-like ATPase, C-terminal domain"/>
    <property type="match status" value="1"/>
</dbReference>
<evidence type="ECO:0000256" key="3">
    <source>
        <dbReference type="ARBA" id="ARBA00022771"/>
    </source>
</evidence>
<reference evidence="9 10" key="1">
    <citation type="submission" date="2018-03" db="EMBL/GenBank/DDBJ databases">
        <title>Draft genome sequence of Rohu Carp (Labeo rohita).</title>
        <authorList>
            <person name="Das P."/>
            <person name="Kushwaha B."/>
            <person name="Joshi C.G."/>
            <person name="Kumar D."/>
            <person name="Nagpure N.S."/>
            <person name="Sahoo L."/>
            <person name="Das S.P."/>
            <person name="Bit A."/>
            <person name="Patnaik S."/>
            <person name="Meher P.K."/>
            <person name="Jayasankar P."/>
            <person name="Koringa P.G."/>
            <person name="Patel N.V."/>
            <person name="Hinsu A.T."/>
            <person name="Kumar R."/>
            <person name="Pandey M."/>
            <person name="Agarwal S."/>
            <person name="Srivastava S."/>
            <person name="Singh M."/>
            <person name="Iquebal M.A."/>
            <person name="Jaiswal S."/>
            <person name="Angadi U.B."/>
            <person name="Kumar N."/>
            <person name="Raza M."/>
            <person name="Shah T.M."/>
            <person name="Rai A."/>
            <person name="Jena J.K."/>
        </authorList>
    </citation>
    <scope>NUCLEOTIDE SEQUENCE [LARGE SCALE GENOMIC DNA]</scope>
    <source>
        <strain evidence="9">DASCIFA01</strain>
        <tissue evidence="9">Testis</tissue>
    </source>
</reference>
<dbReference type="CDD" id="cd16931">
    <property type="entry name" value="HATPase_MORC-like"/>
    <property type="match status" value="1"/>
</dbReference>
<evidence type="ECO:0000256" key="2">
    <source>
        <dbReference type="ARBA" id="ARBA00022723"/>
    </source>
</evidence>
<keyword evidence="3" id="KW-0863">Zinc-finger</keyword>
<dbReference type="SUPFAM" id="SSF55874">
    <property type="entry name" value="ATPase domain of HSP90 chaperone/DNA topoisomerase II/histidine kinase"/>
    <property type="match status" value="1"/>
</dbReference>
<evidence type="ECO:0000256" key="7">
    <source>
        <dbReference type="SAM" id="MobiDB-lite"/>
    </source>
</evidence>
<dbReference type="GO" id="GO:0005654">
    <property type="term" value="C:nucleoplasm"/>
    <property type="evidence" value="ECO:0007669"/>
    <property type="project" value="TreeGrafter"/>
</dbReference>
<organism evidence="9 10">
    <name type="scientific">Labeo rohita</name>
    <name type="common">Indian major carp</name>
    <name type="synonym">Cyprinus rohita</name>
    <dbReference type="NCBI Taxonomy" id="84645"/>
    <lineage>
        <taxon>Eukaryota</taxon>
        <taxon>Metazoa</taxon>
        <taxon>Chordata</taxon>
        <taxon>Craniata</taxon>
        <taxon>Vertebrata</taxon>
        <taxon>Euteleostomi</taxon>
        <taxon>Actinopterygii</taxon>
        <taxon>Neopterygii</taxon>
        <taxon>Teleostei</taxon>
        <taxon>Ostariophysi</taxon>
        <taxon>Cypriniformes</taxon>
        <taxon>Cyprinidae</taxon>
        <taxon>Labeoninae</taxon>
        <taxon>Labeonini</taxon>
        <taxon>Labeo</taxon>
    </lineage>
</organism>
<keyword evidence="2" id="KW-0479">Metal-binding</keyword>
<dbReference type="PANTHER" id="PTHR23336">
    <property type="entry name" value="ZINC FINGER CW-TYPE COILED-COIL DOMAIN PROTEIN 3"/>
    <property type="match status" value="1"/>
</dbReference>
<feature type="compositionally biased region" description="Basic and acidic residues" evidence="7">
    <location>
        <begin position="426"/>
        <end position="435"/>
    </location>
</feature>
<keyword evidence="4" id="KW-0862">Zinc</keyword>
<accession>A0A498N248</accession>
<evidence type="ECO:0000313" key="9">
    <source>
        <dbReference type="EMBL" id="RXN28399.1"/>
    </source>
</evidence>